<dbReference type="Proteomes" id="UP000800093">
    <property type="component" value="Unassembled WGS sequence"/>
</dbReference>
<dbReference type="Pfam" id="PF00106">
    <property type="entry name" value="adh_short"/>
    <property type="match status" value="1"/>
</dbReference>
<dbReference type="AlphaFoldDB" id="A0A9P4N0D9"/>
<name>A0A9P4N0D9_9PLEO</name>
<dbReference type="PRINTS" id="PR00081">
    <property type="entry name" value="GDHRDH"/>
</dbReference>
<dbReference type="EMBL" id="ML986613">
    <property type="protein sequence ID" value="KAF2264810.1"/>
    <property type="molecule type" value="Genomic_DNA"/>
</dbReference>
<dbReference type="PANTHER" id="PTHR45458">
    <property type="entry name" value="SHORT-CHAIN DEHYDROGENASE/REDUCTASE SDR"/>
    <property type="match status" value="1"/>
</dbReference>
<evidence type="ECO:0000313" key="1">
    <source>
        <dbReference type="EMBL" id="KAF2264810.1"/>
    </source>
</evidence>
<organism evidence="1 2">
    <name type="scientific">Lojkania enalia</name>
    <dbReference type="NCBI Taxonomy" id="147567"/>
    <lineage>
        <taxon>Eukaryota</taxon>
        <taxon>Fungi</taxon>
        <taxon>Dikarya</taxon>
        <taxon>Ascomycota</taxon>
        <taxon>Pezizomycotina</taxon>
        <taxon>Dothideomycetes</taxon>
        <taxon>Pleosporomycetidae</taxon>
        <taxon>Pleosporales</taxon>
        <taxon>Pleosporales incertae sedis</taxon>
        <taxon>Lojkania</taxon>
    </lineage>
</organism>
<dbReference type="OrthoDB" id="7289984at2759"/>
<reference evidence="2" key="1">
    <citation type="journal article" date="2020" name="Stud. Mycol.">
        <title>101 Dothideomycetes genomes: A test case for predicting lifestyles and emergence of pathogens.</title>
        <authorList>
            <person name="Haridas S."/>
            <person name="Albert R."/>
            <person name="Binder M."/>
            <person name="Bloem J."/>
            <person name="LaButti K."/>
            <person name="Salamov A."/>
            <person name="Andreopoulos B."/>
            <person name="Baker S."/>
            <person name="Barry K."/>
            <person name="Bills G."/>
            <person name="Bluhm B."/>
            <person name="Cannon C."/>
            <person name="Castanera R."/>
            <person name="Culley D."/>
            <person name="Daum C."/>
            <person name="Ezra D."/>
            <person name="Gonzalez J."/>
            <person name="Henrissat B."/>
            <person name="Kuo A."/>
            <person name="Liang C."/>
            <person name="Lipzen A."/>
            <person name="Lutzoni F."/>
            <person name="Magnuson J."/>
            <person name="Mondo S."/>
            <person name="Nolan M."/>
            <person name="Ohm R."/>
            <person name="Pangilinan J."/>
            <person name="Park H.-J."/>
            <person name="Ramirez L."/>
            <person name="Alfaro M."/>
            <person name="Sun H."/>
            <person name="Tritt A."/>
            <person name="Yoshinaga Y."/>
            <person name="Zwiers L.-H."/>
            <person name="Turgeon B."/>
            <person name="Goodwin S."/>
            <person name="Spatafora J."/>
            <person name="Crous P."/>
            <person name="Grigoriev I."/>
        </authorList>
    </citation>
    <scope>NUCLEOTIDE SEQUENCE [LARGE SCALE GENOMIC DNA]</scope>
    <source>
        <strain evidence="2">CBS 304.66</strain>
    </source>
</reference>
<dbReference type="InterPro" id="IPR036291">
    <property type="entry name" value="NAD(P)-bd_dom_sf"/>
</dbReference>
<proteinExistence type="predicted"/>
<protein>
    <submittedName>
        <fullName evidence="1">NAD(P)-binding protein</fullName>
    </submittedName>
</protein>
<comment type="caution">
    <text evidence="1">The sequence shown here is derived from an EMBL/GenBank/DDBJ whole genome shotgun (WGS) entry which is preliminary data.</text>
</comment>
<dbReference type="SUPFAM" id="SSF51735">
    <property type="entry name" value="NAD(P)-binding Rossmann-fold domains"/>
    <property type="match status" value="1"/>
</dbReference>
<dbReference type="PANTHER" id="PTHR45458:SF3">
    <property type="entry name" value="CHAIN DEHYDROGENASE (ATSC), PUTATIVE-RELATED"/>
    <property type="match status" value="1"/>
</dbReference>
<accession>A0A9P4N0D9</accession>
<keyword evidence="2" id="KW-1185">Reference proteome</keyword>
<gene>
    <name evidence="1" type="ORF">CC78DRAFT_462869</name>
</gene>
<evidence type="ECO:0000313" key="2">
    <source>
        <dbReference type="Proteomes" id="UP000800093"/>
    </source>
</evidence>
<dbReference type="InterPro" id="IPR052184">
    <property type="entry name" value="SDR_enzymes"/>
</dbReference>
<dbReference type="Gene3D" id="3.40.50.720">
    <property type="entry name" value="NAD(P)-binding Rossmann-like Domain"/>
    <property type="match status" value="1"/>
</dbReference>
<dbReference type="GO" id="GO:0016616">
    <property type="term" value="F:oxidoreductase activity, acting on the CH-OH group of donors, NAD or NADP as acceptor"/>
    <property type="evidence" value="ECO:0007669"/>
    <property type="project" value="TreeGrafter"/>
</dbReference>
<sequence length="272" mass="29679">MSSYVITGVSKGLGWEFLSQLSSDPRNKVIGIVRNKPATDKRVAEELKGRSNITILEADVTNYDALKKAADDTAAITGGRLDYLIANAGNVSQWDHYAGIGTLGAADPEGLTKKFHEVMQTNVLALIHLYSLFMPQILAGNTKKVTLISSGMADMEMVREYDLFTSPIYSTSKAAANMISAKFSAQYKKDGVLFLSICPGMVDVGHYDNISPDYAPVLQDMIKKFKTYEPTFEGPITPHESIKSVLSVIENSSIEGGHGGAYLSHFGTKRWI</sequence>
<dbReference type="InterPro" id="IPR002347">
    <property type="entry name" value="SDR_fam"/>
</dbReference>